<organism evidence="4 5">
    <name type="scientific">Zobellia uliginosa</name>
    <dbReference type="NCBI Taxonomy" id="143224"/>
    <lineage>
        <taxon>Bacteria</taxon>
        <taxon>Pseudomonadati</taxon>
        <taxon>Bacteroidota</taxon>
        <taxon>Flavobacteriia</taxon>
        <taxon>Flavobacteriales</taxon>
        <taxon>Flavobacteriaceae</taxon>
        <taxon>Zobellia</taxon>
    </lineage>
</organism>
<evidence type="ECO:0000256" key="2">
    <source>
        <dbReference type="PROSITE-ProRule" id="PRU00335"/>
    </source>
</evidence>
<evidence type="ECO:0000256" key="1">
    <source>
        <dbReference type="ARBA" id="ARBA00023125"/>
    </source>
</evidence>
<dbReference type="InterPro" id="IPR009057">
    <property type="entry name" value="Homeodomain-like_sf"/>
</dbReference>
<dbReference type="EMBL" id="FTOB01000005">
    <property type="protein sequence ID" value="SIS95336.1"/>
    <property type="molecule type" value="Genomic_DNA"/>
</dbReference>
<feature type="domain" description="HTH tetR-type" evidence="3">
    <location>
        <begin position="6"/>
        <end position="66"/>
    </location>
</feature>
<comment type="caution">
    <text evidence="4">The sequence shown here is derived from an EMBL/GenBank/DDBJ whole genome shotgun (WGS) entry which is preliminary data.</text>
</comment>
<keyword evidence="5" id="KW-1185">Reference proteome</keyword>
<dbReference type="SUPFAM" id="SSF46689">
    <property type="entry name" value="Homeodomain-like"/>
    <property type="match status" value="1"/>
</dbReference>
<dbReference type="Pfam" id="PF00440">
    <property type="entry name" value="TetR_N"/>
    <property type="match status" value="1"/>
</dbReference>
<evidence type="ECO:0000313" key="5">
    <source>
        <dbReference type="Proteomes" id="UP000185728"/>
    </source>
</evidence>
<gene>
    <name evidence="4" type="ORF">SAMN05421766_105169</name>
</gene>
<sequence>MRVRDDTKINTIFEATTALTSEVGLNRLTMSSIAQRAKMACGTLYIYFDSKERLLNELYMHLFVGSTLSILPSIGHLPLKKQLSIIWSKVLWFRVTNSSEVIFMHQFRYSVYASEETHKLDDQFVGFIKNLLGQGKEELIIKNIDSDLIIPLFYGYANNLARQMAMDEVEITDEIIDQTFHLCWDAIKS</sequence>
<accession>A0ABY1L3F8</accession>
<dbReference type="PROSITE" id="PS50977">
    <property type="entry name" value="HTH_TETR_2"/>
    <property type="match status" value="1"/>
</dbReference>
<dbReference type="InterPro" id="IPR032551">
    <property type="entry name" value="BscR_C"/>
</dbReference>
<dbReference type="InterPro" id="IPR001647">
    <property type="entry name" value="HTH_TetR"/>
</dbReference>
<keyword evidence="1 2" id="KW-0238">DNA-binding</keyword>
<evidence type="ECO:0000259" key="3">
    <source>
        <dbReference type="PROSITE" id="PS50977"/>
    </source>
</evidence>
<dbReference type="Gene3D" id="1.10.357.10">
    <property type="entry name" value="Tetracycline Repressor, domain 2"/>
    <property type="match status" value="1"/>
</dbReference>
<name>A0ABY1L3F8_9FLAO</name>
<dbReference type="Proteomes" id="UP000185728">
    <property type="component" value="Unassembled WGS sequence"/>
</dbReference>
<reference evidence="4 5" key="1">
    <citation type="submission" date="2017-01" db="EMBL/GenBank/DDBJ databases">
        <authorList>
            <person name="Varghese N."/>
            <person name="Submissions S."/>
        </authorList>
    </citation>
    <scope>NUCLEOTIDE SEQUENCE [LARGE SCALE GENOMIC DNA]</scope>
    <source>
        <strain evidence="4 5">DSM 2061</strain>
    </source>
</reference>
<protein>
    <submittedName>
        <fullName evidence="4">Transcriptional regulator, TetR family</fullName>
    </submittedName>
</protein>
<proteinExistence type="predicted"/>
<dbReference type="RefSeq" id="WP_076456434.1">
    <property type="nucleotide sequence ID" value="NZ_FTOB01000005.1"/>
</dbReference>
<dbReference type="Pfam" id="PF16295">
    <property type="entry name" value="TetR_C_10"/>
    <property type="match status" value="1"/>
</dbReference>
<feature type="DNA-binding region" description="H-T-H motif" evidence="2">
    <location>
        <begin position="29"/>
        <end position="48"/>
    </location>
</feature>
<dbReference type="PRINTS" id="PR00455">
    <property type="entry name" value="HTHTETR"/>
</dbReference>
<evidence type="ECO:0000313" key="4">
    <source>
        <dbReference type="EMBL" id="SIS95336.1"/>
    </source>
</evidence>